<dbReference type="EMBL" id="CACVKT020003063">
    <property type="protein sequence ID" value="CAC5381448.1"/>
    <property type="molecule type" value="Genomic_DNA"/>
</dbReference>
<gene>
    <name evidence="2" type="ORF">MCOR_17314</name>
</gene>
<sequence length="162" mass="18420">MRVKSSENVDESGNVRQSKTGNKEQEQKSSENVDESENVRNLKRVKKKNRFSTENVDESGNVRQSKRRKKEQEQLNCKKRSQLYPISFSGDVDYQVQSLNTLTEALVDKEATKKAVCRKMKGASAQKKGDIEKTKEIIGHVIGELNKTNVNKAMHGKVFEAF</sequence>
<organism evidence="2 3">
    <name type="scientific">Mytilus coruscus</name>
    <name type="common">Sea mussel</name>
    <dbReference type="NCBI Taxonomy" id="42192"/>
    <lineage>
        <taxon>Eukaryota</taxon>
        <taxon>Metazoa</taxon>
        <taxon>Spiralia</taxon>
        <taxon>Lophotrochozoa</taxon>
        <taxon>Mollusca</taxon>
        <taxon>Bivalvia</taxon>
        <taxon>Autobranchia</taxon>
        <taxon>Pteriomorphia</taxon>
        <taxon>Mytilida</taxon>
        <taxon>Mytiloidea</taxon>
        <taxon>Mytilidae</taxon>
        <taxon>Mytilinae</taxon>
        <taxon>Mytilus</taxon>
    </lineage>
</organism>
<dbReference type="Proteomes" id="UP000507470">
    <property type="component" value="Unassembled WGS sequence"/>
</dbReference>
<accession>A0A6J8BC06</accession>
<keyword evidence="3" id="KW-1185">Reference proteome</keyword>
<dbReference type="AlphaFoldDB" id="A0A6J8BC06"/>
<protein>
    <submittedName>
        <fullName evidence="2">Uncharacterized protein</fullName>
    </submittedName>
</protein>
<evidence type="ECO:0000313" key="2">
    <source>
        <dbReference type="EMBL" id="CAC5381448.1"/>
    </source>
</evidence>
<feature type="compositionally biased region" description="Basic residues" evidence="1">
    <location>
        <begin position="41"/>
        <end position="50"/>
    </location>
</feature>
<name>A0A6J8BC06_MYTCO</name>
<evidence type="ECO:0000256" key="1">
    <source>
        <dbReference type="SAM" id="MobiDB-lite"/>
    </source>
</evidence>
<reference evidence="2 3" key="1">
    <citation type="submission" date="2020-06" db="EMBL/GenBank/DDBJ databases">
        <authorList>
            <person name="Li R."/>
            <person name="Bekaert M."/>
        </authorList>
    </citation>
    <scope>NUCLEOTIDE SEQUENCE [LARGE SCALE GENOMIC DNA]</scope>
    <source>
        <strain evidence="3">wild</strain>
    </source>
</reference>
<evidence type="ECO:0000313" key="3">
    <source>
        <dbReference type="Proteomes" id="UP000507470"/>
    </source>
</evidence>
<proteinExistence type="predicted"/>
<feature type="compositionally biased region" description="Basic and acidic residues" evidence="1">
    <location>
        <begin position="21"/>
        <end position="31"/>
    </location>
</feature>
<dbReference type="OrthoDB" id="6150533at2759"/>
<feature type="region of interest" description="Disordered" evidence="1">
    <location>
        <begin position="1"/>
        <end position="76"/>
    </location>
</feature>